<feature type="coiled-coil region" evidence="1">
    <location>
        <begin position="119"/>
        <end position="153"/>
    </location>
</feature>
<dbReference type="GO" id="GO:1990281">
    <property type="term" value="C:efflux pump complex"/>
    <property type="evidence" value="ECO:0007669"/>
    <property type="project" value="TreeGrafter"/>
</dbReference>
<dbReference type="AlphaFoldDB" id="A0A7X6H1T9"/>
<protein>
    <submittedName>
        <fullName evidence="2">HlyD family efflux transporter periplasmic adaptor subunit</fullName>
    </submittedName>
</protein>
<evidence type="ECO:0000313" key="3">
    <source>
        <dbReference type="Proteomes" id="UP000526408"/>
    </source>
</evidence>
<accession>A0A7X6H1T9</accession>
<dbReference type="PANTHER" id="PTHR30469:SF15">
    <property type="entry name" value="HLYD FAMILY OF SECRETION PROTEINS"/>
    <property type="match status" value="1"/>
</dbReference>
<dbReference type="Gene3D" id="2.40.30.170">
    <property type="match status" value="1"/>
</dbReference>
<dbReference type="Proteomes" id="UP000526408">
    <property type="component" value="Unassembled WGS sequence"/>
</dbReference>
<comment type="caution">
    <text evidence="2">The sequence shown here is derived from an EMBL/GenBank/DDBJ whole genome shotgun (WGS) entry which is preliminary data.</text>
</comment>
<dbReference type="RefSeq" id="WP_168623984.1">
    <property type="nucleotide sequence ID" value="NZ_JAAZQQ010000004.1"/>
</dbReference>
<evidence type="ECO:0000256" key="1">
    <source>
        <dbReference type="SAM" id="Coils"/>
    </source>
</evidence>
<feature type="coiled-coil region" evidence="1">
    <location>
        <begin position="199"/>
        <end position="233"/>
    </location>
</feature>
<dbReference type="Gene3D" id="1.10.287.470">
    <property type="entry name" value="Helix hairpin bin"/>
    <property type="match status" value="1"/>
</dbReference>
<dbReference type="EMBL" id="JAAZQQ010000004">
    <property type="protein sequence ID" value="NKX45608.1"/>
    <property type="molecule type" value="Genomic_DNA"/>
</dbReference>
<proteinExistence type="predicted"/>
<dbReference type="SUPFAM" id="SSF111369">
    <property type="entry name" value="HlyD-like secretion proteins"/>
    <property type="match status" value="1"/>
</dbReference>
<dbReference type="Gene3D" id="2.40.50.100">
    <property type="match status" value="1"/>
</dbReference>
<evidence type="ECO:0000313" key="2">
    <source>
        <dbReference type="EMBL" id="NKX45608.1"/>
    </source>
</evidence>
<gene>
    <name evidence="2" type="ORF">HCU73_13515</name>
</gene>
<sequence length="485" mass="51661">MRFFRRALVGLFLLALTAGLLALAGNTVWDAVQTRMAQDGGSPPVRERVFSAEVAPLTFGTETPVLTAFGEVRSRRTLELRAPAEGTVIALADGFEDGGAVTAGQLLMRIDPAEAQSARDTAAADLQDAENELAEAARALELAREDVAAARTQAELRDRALARQQDLAARGVGSASAVEEAELAAANAAQSVLSRRQALAQAEARLAQAETALDRRRIALAEAERMLARTELRAEFDGVLAEVDVVAGRLVNRNEQVARLIDPDALEVAFRISTAQYAQLLGDNGALPAAPVRVILDVFGLDLTATAVLTRESGAVEEGQSGRLLFARIEAPRGLRVGDFVRVEVEEPPLEGVARLPATAYGSDGRILVLGAEDRIEAVAVTLLRRQGDDVLIRAEGLAGREVVLARTPVLGDGIRVNPIRDAGAAAPAEPETIALDPERRARLIAYVEGNGFIPDDVRARLLNQLNQDEVPAQVVARLESRMGS</sequence>
<reference evidence="2 3" key="1">
    <citation type="submission" date="2020-04" db="EMBL/GenBank/DDBJ databases">
        <authorList>
            <person name="Yoon J."/>
        </authorList>
    </citation>
    <scope>NUCLEOTIDE SEQUENCE [LARGE SCALE GENOMIC DNA]</scope>
    <source>
        <strain evidence="2 3">KMU-115</strain>
    </source>
</reference>
<dbReference type="GO" id="GO:0015562">
    <property type="term" value="F:efflux transmembrane transporter activity"/>
    <property type="evidence" value="ECO:0007669"/>
    <property type="project" value="TreeGrafter"/>
</dbReference>
<keyword evidence="3" id="KW-1185">Reference proteome</keyword>
<name>A0A7X6H1T9_9RHOB</name>
<keyword evidence="1" id="KW-0175">Coiled coil</keyword>
<organism evidence="2 3">
    <name type="scientific">Roseicyclus persicicus</name>
    <dbReference type="NCBI Taxonomy" id="2650661"/>
    <lineage>
        <taxon>Bacteria</taxon>
        <taxon>Pseudomonadati</taxon>
        <taxon>Pseudomonadota</taxon>
        <taxon>Alphaproteobacteria</taxon>
        <taxon>Rhodobacterales</taxon>
        <taxon>Roseobacteraceae</taxon>
        <taxon>Roseicyclus</taxon>
    </lineage>
</organism>
<dbReference type="PANTHER" id="PTHR30469">
    <property type="entry name" value="MULTIDRUG RESISTANCE PROTEIN MDTA"/>
    <property type="match status" value="1"/>
</dbReference>